<proteinExistence type="predicted"/>
<protein>
    <submittedName>
        <fullName evidence="3">Transmembrane protein, putative</fullName>
    </submittedName>
</protein>
<dbReference type="RefSeq" id="XP_001025841.1">
    <property type="nucleotide sequence ID" value="XM_001025841.3"/>
</dbReference>
<dbReference type="Proteomes" id="UP000009168">
    <property type="component" value="Unassembled WGS sequence"/>
</dbReference>
<evidence type="ECO:0000313" key="4">
    <source>
        <dbReference type="Proteomes" id="UP000009168"/>
    </source>
</evidence>
<name>Q24D12_TETTS</name>
<dbReference type="AlphaFoldDB" id="Q24D12"/>
<sequence>MENNLQFTTPKKSQRAQRDENGMVNDELEYEAGDLRRQQSELRGKIEDRQHMLQLQKVNQSQANQTFRFLQIVNIFFSLLFGIGCLTLYPEIHLINKKVFYLVIFYMAISILCFFFSLIIMIIFWFGSKIFHKNQNQQQAQNPPSHQNTNRSNPVNNDVEMYNSQLNRNNVNYNSATNLIFANNYNNYNSNNAQQLNQSMESEHSVIAFRTVNNNLDQVPWCNVGWFPLVYFSTLYIAYFVYLILSTSLIVETWQKIPLLVSIFLIYIYIVGVLHVVMALTLLFTKKFISRHIEEMEEAEVYKVNDEEIQRRKQEILEARNRDIQNTQRNK</sequence>
<evidence type="ECO:0000313" key="3">
    <source>
        <dbReference type="EMBL" id="EAS05596.1"/>
    </source>
</evidence>
<feature type="region of interest" description="Disordered" evidence="1">
    <location>
        <begin position="1"/>
        <end position="20"/>
    </location>
</feature>
<keyword evidence="2" id="KW-1133">Transmembrane helix</keyword>
<reference evidence="4" key="1">
    <citation type="journal article" date="2006" name="PLoS Biol.">
        <title>Macronuclear genome sequence of the ciliate Tetrahymena thermophila, a model eukaryote.</title>
        <authorList>
            <person name="Eisen J.A."/>
            <person name="Coyne R.S."/>
            <person name="Wu M."/>
            <person name="Wu D."/>
            <person name="Thiagarajan M."/>
            <person name="Wortman J.R."/>
            <person name="Badger J.H."/>
            <person name="Ren Q."/>
            <person name="Amedeo P."/>
            <person name="Jones K.M."/>
            <person name="Tallon L.J."/>
            <person name="Delcher A.L."/>
            <person name="Salzberg S.L."/>
            <person name="Silva J.C."/>
            <person name="Haas B.J."/>
            <person name="Majoros W.H."/>
            <person name="Farzad M."/>
            <person name="Carlton J.M."/>
            <person name="Smith R.K. Jr."/>
            <person name="Garg J."/>
            <person name="Pearlman R.E."/>
            <person name="Karrer K.M."/>
            <person name="Sun L."/>
            <person name="Manning G."/>
            <person name="Elde N.C."/>
            <person name="Turkewitz A.P."/>
            <person name="Asai D.J."/>
            <person name="Wilkes D.E."/>
            <person name="Wang Y."/>
            <person name="Cai H."/>
            <person name="Collins K."/>
            <person name="Stewart B.A."/>
            <person name="Lee S.R."/>
            <person name="Wilamowska K."/>
            <person name="Weinberg Z."/>
            <person name="Ruzzo W.L."/>
            <person name="Wloga D."/>
            <person name="Gaertig J."/>
            <person name="Frankel J."/>
            <person name="Tsao C.-C."/>
            <person name="Gorovsky M.A."/>
            <person name="Keeling P.J."/>
            <person name="Waller R.F."/>
            <person name="Patron N.J."/>
            <person name="Cherry J.M."/>
            <person name="Stover N.A."/>
            <person name="Krieger C.J."/>
            <person name="del Toro C."/>
            <person name="Ryder H.F."/>
            <person name="Williamson S.C."/>
            <person name="Barbeau R.A."/>
            <person name="Hamilton E.P."/>
            <person name="Orias E."/>
        </authorList>
    </citation>
    <scope>NUCLEOTIDE SEQUENCE [LARGE SCALE GENOMIC DNA]</scope>
    <source>
        <strain evidence="4">SB210</strain>
    </source>
</reference>
<organism evidence="3 4">
    <name type="scientific">Tetrahymena thermophila (strain SB210)</name>
    <dbReference type="NCBI Taxonomy" id="312017"/>
    <lineage>
        <taxon>Eukaryota</taxon>
        <taxon>Sar</taxon>
        <taxon>Alveolata</taxon>
        <taxon>Ciliophora</taxon>
        <taxon>Intramacronucleata</taxon>
        <taxon>Oligohymenophorea</taxon>
        <taxon>Hymenostomatida</taxon>
        <taxon>Tetrahymenina</taxon>
        <taxon>Tetrahymenidae</taxon>
        <taxon>Tetrahymena</taxon>
    </lineage>
</organism>
<feature type="transmembrane region" description="Helical" evidence="2">
    <location>
        <begin position="101"/>
        <end position="126"/>
    </location>
</feature>
<accession>Q24D12</accession>
<keyword evidence="2" id="KW-0472">Membrane</keyword>
<gene>
    <name evidence="3" type="ORF">TTHERM_00711810</name>
</gene>
<keyword evidence="4" id="KW-1185">Reference proteome</keyword>
<feature type="compositionally biased region" description="Polar residues" evidence="1">
    <location>
        <begin position="1"/>
        <end position="11"/>
    </location>
</feature>
<evidence type="ECO:0000256" key="1">
    <source>
        <dbReference type="SAM" id="MobiDB-lite"/>
    </source>
</evidence>
<feature type="transmembrane region" description="Helical" evidence="2">
    <location>
        <begin position="257"/>
        <end position="284"/>
    </location>
</feature>
<dbReference type="InParanoid" id="Q24D12"/>
<feature type="transmembrane region" description="Helical" evidence="2">
    <location>
        <begin position="229"/>
        <end position="251"/>
    </location>
</feature>
<dbReference type="KEGG" id="tet:TTHERM_00711810"/>
<dbReference type="EMBL" id="GG662338">
    <property type="protein sequence ID" value="EAS05596.1"/>
    <property type="molecule type" value="Genomic_DNA"/>
</dbReference>
<evidence type="ECO:0000256" key="2">
    <source>
        <dbReference type="SAM" id="Phobius"/>
    </source>
</evidence>
<dbReference type="HOGENOM" id="CLU_840667_0_0_1"/>
<feature type="transmembrane region" description="Helical" evidence="2">
    <location>
        <begin position="69"/>
        <end position="89"/>
    </location>
</feature>
<dbReference type="GeneID" id="7827799"/>
<keyword evidence="2 3" id="KW-0812">Transmembrane</keyword>